<dbReference type="InterPro" id="IPR047196">
    <property type="entry name" value="YidC_ALB_C"/>
</dbReference>
<comment type="subcellular location">
    <subcellularLocation>
        <location evidence="1">Cell inner membrane</location>
        <topology evidence="1">Multi-pass membrane protein</topology>
    </subcellularLocation>
    <subcellularLocation>
        <location evidence="13">Cell membrane</location>
        <topology evidence="13">Multi-pass membrane protein</topology>
    </subcellularLocation>
</comment>
<dbReference type="InterPro" id="IPR001708">
    <property type="entry name" value="YidC/ALB3/OXA1/COX18"/>
</dbReference>
<feature type="transmembrane region" description="Helical" evidence="13">
    <location>
        <begin position="537"/>
        <end position="553"/>
    </location>
</feature>
<evidence type="ECO:0000259" key="15">
    <source>
        <dbReference type="Pfam" id="PF14849"/>
    </source>
</evidence>
<keyword evidence="7 13" id="KW-0653">Protein transport</keyword>
<feature type="transmembrane region" description="Helical" evidence="13">
    <location>
        <begin position="468"/>
        <end position="495"/>
    </location>
</feature>
<evidence type="ECO:0000313" key="17">
    <source>
        <dbReference type="Proteomes" id="UP000242219"/>
    </source>
</evidence>
<dbReference type="GO" id="GO:0051205">
    <property type="term" value="P:protein insertion into membrane"/>
    <property type="evidence" value="ECO:0007669"/>
    <property type="project" value="TreeGrafter"/>
</dbReference>
<organism evidence="16 17">
    <name type="scientific">Candidatus Brocadia sapporoensis</name>
    <dbReference type="NCBI Taxonomy" id="392547"/>
    <lineage>
        <taxon>Bacteria</taxon>
        <taxon>Pseudomonadati</taxon>
        <taxon>Planctomycetota</taxon>
        <taxon>Candidatus Brocadiia</taxon>
        <taxon>Candidatus Brocadiales</taxon>
        <taxon>Candidatus Brocadiaceae</taxon>
        <taxon>Candidatus Brocadia</taxon>
    </lineage>
</organism>
<evidence type="ECO:0000256" key="3">
    <source>
        <dbReference type="ARBA" id="ARBA00015325"/>
    </source>
</evidence>
<dbReference type="Pfam" id="PF02096">
    <property type="entry name" value="60KD_IMP"/>
    <property type="match status" value="1"/>
</dbReference>
<keyword evidence="17" id="KW-1185">Reference proteome</keyword>
<dbReference type="PRINTS" id="PR00701">
    <property type="entry name" value="60KDINNERMP"/>
</dbReference>
<feature type="transmembrane region" description="Helical" evidence="13">
    <location>
        <begin position="358"/>
        <end position="377"/>
    </location>
</feature>
<keyword evidence="8 13" id="KW-1133">Transmembrane helix</keyword>
<keyword evidence="10 13" id="KW-0143">Chaperone</keyword>
<name>A0A1V6LYL8_9BACT</name>
<proteinExistence type="inferred from homology"/>
<sequence>MDKKAIIAVAICGVTMILYYPFILPLLSSKTAKVAEEIPEEIVPQKSREAKTAEATRSLPDQKTIEPQKDVPTQEVVLENEFVRTVWTNEGAALKSIQLKHFKDAGAKKILDLLEDVNTEYRPLAIDAILQQPDFFRQRYQIVEQGKDTIIFSTKLNKEMNLVKTVTMPSDKYHISMEVALENTTDAETAASYSIIASSLITHEGVPATDIAAVLGVDMGNKRTKLLKMAPKELPSKNESVGIVWAGSTNKYFSTILQPASSDMIASVNAQALNAEGVLTNEKAELADFMVMIQTNKFRIPPHETARHRYIYFMGPKKEQILKQYETLDVLLDYGWFTVISKMLLAFLNAVYRVIPNYGISIILLTIIIKAILFPLTRKSQVSMFRMQQLQPMINQLKEKYKHDKQKMGKEQMLLFKKYGVNPMSGCLPMLLQLPVFFALFRTLQLSFEMRQAPFMFWINDLSAPDTLLTLPFTIPFIGSALNILPLIMTGVSFVQMKVTPKAPATDPQAQAQQKMMSFMPIMFAFILYHMPSGLTIYWTTSTIFSIIEGIVIRKTIKKIRT</sequence>
<reference evidence="16 17" key="1">
    <citation type="journal article" date="2016" name="Genome Announc.">
        <title>Draft Genome Sequence of the Anaerobic Ammonium-Oxidizing Bacterium 'Candidatus Brocadia sp. 40'.</title>
        <authorList>
            <person name="Ali M."/>
            <person name="Haroon M.F."/>
            <person name="Narita Y."/>
            <person name="Zhang L."/>
            <person name="Rangel Shaw D."/>
            <person name="Okabe S."/>
            <person name="Saikaly P.E."/>
        </authorList>
    </citation>
    <scope>NUCLEOTIDE SEQUENCE [LARGE SCALE GENOMIC DNA]</scope>
    <source>
        <strain evidence="16 17">40</strain>
    </source>
</reference>
<dbReference type="PANTHER" id="PTHR12428">
    <property type="entry name" value="OXA1"/>
    <property type="match status" value="1"/>
</dbReference>
<keyword evidence="4 13" id="KW-0813">Transport</keyword>
<evidence type="ECO:0000256" key="6">
    <source>
        <dbReference type="ARBA" id="ARBA00022692"/>
    </source>
</evidence>
<keyword evidence="6 13" id="KW-0812">Transmembrane</keyword>
<comment type="caution">
    <text evidence="16">The sequence shown here is derived from an EMBL/GenBank/DDBJ whole genome shotgun (WGS) entry which is preliminary data.</text>
</comment>
<evidence type="ECO:0000256" key="11">
    <source>
        <dbReference type="ARBA" id="ARBA00033245"/>
    </source>
</evidence>
<dbReference type="EMBL" id="MJUW02000100">
    <property type="protein sequence ID" value="OQD45231.1"/>
    <property type="molecule type" value="Genomic_DNA"/>
</dbReference>
<dbReference type="GO" id="GO:0005886">
    <property type="term" value="C:plasma membrane"/>
    <property type="evidence" value="ECO:0007669"/>
    <property type="project" value="UniProtKB-SubCell"/>
</dbReference>
<dbReference type="NCBIfam" id="TIGR03592">
    <property type="entry name" value="yidC_oxa1_cterm"/>
    <property type="match status" value="1"/>
</dbReference>
<dbReference type="CDD" id="cd19961">
    <property type="entry name" value="EcYidC-like_peri"/>
    <property type="match status" value="1"/>
</dbReference>
<evidence type="ECO:0000256" key="1">
    <source>
        <dbReference type="ARBA" id="ARBA00004429"/>
    </source>
</evidence>
<comment type="subunit">
    <text evidence="13">Interacts with the Sec translocase complex via SecD. Specifically interacts with transmembrane segments of nascent integral membrane proteins during membrane integration.</text>
</comment>
<accession>A0A1V6LYL8</accession>
<evidence type="ECO:0000256" key="10">
    <source>
        <dbReference type="ARBA" id="ARBA00023186"/>
    </source>
</evidence>
<feature type="transmembrane region" description="Helical" evidence="13">
    <location>
        <begin position="427"/>
        <end position="448"/>
    </location>
</feature>
<dbReference type="AlphaFoldDB" id="A0A1V6LYL8"/>
<dbReference type="HAMAP" id="MF_01810">
    <property type="entry name" value="YidC_type1"/>
    <property type="match status" value="1"/>
</dbReference>
<dbReference type="CDD" id="cd20070">
    <property type="entry name" value="5TM_YidC_Alb3"/>
    <property type="match status" value="1"/>
</dbReference>
<keyword evidence="9 13" id="KW-0472">Membrane</keyword>
<feature type="transmembrane region" description="Helical" evidence="13">
    <location>
        <begin position="6"/>
        <end position="27"/>
    </location>
</feature>
<feature type="domain" description="Membrane insertase YidC/Oxa/ALB C-terminal" evidence="14">
    <location>
        <begin position="358"/>
        <end position="555"/>
    </location>
</feature>
<dbReference type="PRINTS" id="PR01900">
    <property type="entry name" value="YIDCPROTEIN"/>
</dbReference>
<dbReference type="InterPro" id="IPR028055">
    <property type="entry name" value="YidC/Oxa/ALB_C"/>
</dbReference>
<comment type="similarity">
    <text evidence="2 13">Belongs to the OXA1/ALB3/YidC family. Type 1 subfamily.</text>
</comment>
<evidence type="ECO:0000256" key="2">
    <source>
        <dbReference type="ARBA" id="ARBA00010527"/>
    </source>
</evidence>
<dbReference type="PANTHER" id="PTHR12428:SF65">
    <property type="entry name" value="CYTOCHROME C OXIDASE ASSEMBLY PROTEIN COX18, MITOCHONDRIAL"/>
    <property type="match status" value="1"/>
</dbReference>
<dbReference type="RefSeq" id="WP_070067580.1">
    <property type="nucleotide sequence ID" value="NZ_MJUW02000100.1"/>
</dbReference>
<dbReference type="NCBIfam" id="TIGR03593">
    <property type="entry name" value="yidC_nterm"/>
    <property type="match status" value="1"/>
</dbReference>
<feature type="domain" description="Membrane insertase YidC N-terminal" evidence="15">
    <location>
        <begin position="77"/>
        <end position="345"/>
    </location>
</feature>
<dbReference type="Proteomes" id="UP000242219">
    <property type="component" value="Unassembled WGS sequence"/>
</dbReference>
<evidence type="ECO:0000256" key="7">
    <source>
        <dbReference type="ARBA" id="ARBA00022927"/>
    </source>
</evidence>
<keyword evidence="5 13" id="KW-1003">Cell membrane</keyword>
<dbReference type="GO" id="GO:0015031">
    <property type="term" value="P:protein transport"/>
    <property type="evidence" value="ECO:0007669"/>
    <property type="project" value="UniProtKB-KW"/>
</dbReference>
<evidence type="ECO:0000313" key="16">
    <source>
        <dbReference type="EMBL" id="OQD45231.1"/>
    </source>
</evidence>
<evidence type="ECO:0000259" key="14">
    <source>
        <dbReference type="Pfam" id="PF02096"/>
    </source>
</evidence>
<comment type="function">
    <text evidence="13">Required for the insertion and/or proper folding and/or complex formation of integral membrane proteins into the membrane. Involved in integration of membrane proteins that insert both dependently and independently of the Sec translocase complex, as well as at least some lipoproteins. Aids folding of multispanning membrane proteins.</text>
</comment>
<dbReference type="InterPro" id="IPR028053">
    <property type="entry name" value="Membr_insert_YidC_N"/>
</dbReference>
<feature type="transmembrane region" description="Helical" evidence="13">
    <location>
        <begin position="516"/>
        <end position="531"/>
    </location>
</feature>
<dbReference type="InterPro" id="IPR038221">
    <property type="entry name" value="YidC_periplasmic_sf"/>
</dbReference>
<dbReference type="Gene3D" id="2.70.98.90">
    <property type="match status" value="1"/>
</dbReference>
<evidence type="ECO:0000256" key="8">
    <source>
        <dbReference type="ARBA" id="ARBA00022989"/>
    </source>
</evidence>
<evidence type="ECO:0000256" key="5">
    <source>
        <dbReference type="ARBA" id="ARBA00022475"/>
    </source>
</evidence>
<dbReference type="GO" id="GO:0032977">
    <property type="term" value="F:membrane insertase activity"/>
    <property type="evidence" value="ECO:0007669"/>
    <property type="project" value="InterPro"/>
</dbReference>
<evidence type="ECO:0000256" key="13">
    <source>
        <dbReference type="HAMAP-Rule" id="MF_01810"/>
    </source>
</evidence>
<protein>
    <recommendedName>
        <fullName evidence="3 13">Membrane protein insertase YidC</fullName>
    </recommendedName>
    <alternativeName>
        <fullName evidence="12 13">Foldase YidC</fullName>
    </alternativeName>
    <alternativeName>
        <fullName evidence="11 13">Membrane integrase YidC</fullName>
    </alternativeName>
    <alternativeName>
        <fullName evidence="13">Membrane protein YidC</fullName>
    </alternativeName>
</protein>
<evidence type="ECO:0000256" key="12">
    <source>
        <dbReference type="ARBA" id="ARBA00033342"/>
    </source>
</evidence>
<gene>
    <name evidence="13" type="primary">yidC</name>
    <name evidence="16" type="ORF">BIY37_09460</name>
</gene>
<dbReference type="Pfam" id="PF14849">
    <property type="entry name" value="YidC_periplas"/>
    <property type="match status" value="1"/>
</dbReference>
<evidence type="ECO:0000256" key="9">
    <source>
        <dbReference type="ARBA" id="ARBA00023136"/>
    </source>
</evidence>
<dbReference type="InterPro" id="IPR019998">
    <property type="entry name" value="Membr_insert_YidC"/>
</dbReference>
<evidence type="ECO:0000256" key="4">
    <source>
        <dbReference type="ARBA" id="ARBA00022448"/>
    </source>
</evidence>